<dbReference type="GO" id="GO:0004792">
    <property type="term" value="F:thiosulfate-cyanide sulfurtransferase activity"/>
    <property type="evidence" value="ECO:0007669"/>
    <property type="project" value="InterPro"/>
</dbReference>
<protein>
    <recommendedName>
        <fullName evidence="3">Sulfurtransferase</fullName>
    </recommendedName>
</protein>
<dbReference type="FunFam" id="3.40.250.10:FF:000001">
    <property type="entry name" value="Sulfurtransferase"/>
    <property type="match status" value="1"/>
</dbReference>
<evidence type="ECO:0000313" key="6">
    <source>
        <dbReference type="Proteomes" id="UP000286985"/>
    </source>
</evidence>
<evidence type="ECO:0000256" key="1">
    <source>
        <dbReference type="ARBA" id="ARBA00022679"/>
    </source>
</evidence>
<dbReference type="OrthoDB" id="9781034at2"/>
<dbReference type="Gene3D" id="3.40.250.10">
    <property type="entry name" value="Rhodanese-like domain"/>
    <property type="match status" value="2"/>
</dbReference>
<dbReference type="PANTHER" id="PTHR11364">
    <property type="entry name" value="THIOSULFATE SULFERTANSFERASE"/>
    <property type="match status" value="1"/>
</dbReference>
<evidence type="ECO:0000259" key="4">
    <source>
        <dbReference type="PROSITE" id="PS50206"/>
    </source>
</evidence>
<dbReference type="CDD" id="cd01448">
    <property type="entry name" value="TST_Repeat_1"/>
    <property type="match status" value="1"/>
</dbReference>
<dbReference type="PROSITE" id="PS00683">
    <property type="entry name" value="RHODANESE_2"/>
    <property type="match status" value="1"/>
</dbReference>
<feature type="domain" description="Rhodanese" evidence="4">
    <location>
        <begin position="25"/>
        <end position="142"/>
    </location>
</feature>
<evidence type="ECO:0000256" key="2">
    <source>
        <dbReference type="ARBA" id="ARBA00022737"/>
    </source>
</evidence>
<proteinExistence type="predicted"/>
<dbReference type="PANTHER" id="PTHR11364:SF27">
    <property type="entry name" value="SULFURTRANSFERASE"/>
    <property type="match status" value="1"/>
</dbReference>
<sequence>MDAAATTVPKDDCLVSTKWLAENLTQPNLYVLDASMNKVVGRTPLEYNELTVIPKAFNLKLEEHLTDTSAKLPNTFPTAEQVTLHIQHLGINTSDTIVVYDNQGIYSAPRAWVILKAMGFDKVFILDGGLPQWLADNYSVTDKYAIASGRRGDFVASFESNWLVNKKQVLKATQSGAHSIIDARTRERFLGQKEEPREGMRSGHIRGSYNLPFLDVLDDNKFKKPEVLEELLVDLICTKSPNIICTCGSGITACILLIAARLAGYSNVQLYDGSWSEWGADPQLPIGTFSQNQQLATSN</sequence>
<dbReference type="InterPro" id="IPR001307">
    <property type="entry name" value="Thiosulphate_STrfase_CS"/>
</dbReference>
<dbReference type="InterPro" id="IPR045078">
    <property type="entry name" value="TST/MPST-like"/>
</dbReference>
<feature type="domain" description="Rhodanese" evidence="4">
    <location>
        <begin position="174"/>
        <end position="287"/>
    </location>
</feature>
<comment type="caution">
    <text evidence="5">The sequence shown here is derived from an EMBL/GenBank/DDBJ whole genome shotgun (WGS) entry which is preliminary data.</text>
</comment>
<dbReference type="AlphaFoldDB" id="A0A432XLK1"/>
<dbReference type="Proteomes" id="UP000286985">
    <property type="component" value="Unassembled WGS sequence"/>
</dbReference>
<dbReference type="RefSeq" id="WP_092837938.1">
    <property type="nucleotide sequence ID" value="NZ_FPCF01000001.1"/>
</dbReference>
<dbReference type="PROSITE" id="PS50206">
    <property type="entry name" value="RHODANESE_3"/>
    <property type="match status" value="2"/>
</dbReference>
<dbReference type="EMBL" id="PIPU01000001">
    <property type="protein sequence ID" value="RUO49568.1"/>
    <property type="molecule type" value="Genomic_DNA"/>
</dbReference>
<dbReference type="Pfam" id="PF00581">
    <property type="entry name" value="Rhodanese"/>
    <property type="match status" value="2"/>
</dbReference>
<keyword evidence="1 3" id="KW-0808">Transferase</keyword>
<accession>A0A432XLK1</accession>
<keyword evidence="2" id="KW-0677">Repeat</keyword>
<evidence type="ECO:0000313" key="5">
    <source>
        <dbReference type="EMBL" id="RUO49568.1"/>
    </source>
</evidence>
<dbReference type="STRING" id="519452.SAMN04488139_0836"/>
<keyword evidence="6" id="KW-1185">Reference proteome</keyword>
<name>A0A432XLK1_9GAMM</name>
<reference evidence="6" key="1">
    <citation type="journal article" date="2018" name="Front. Microbiol.">
        <title>Genome-Based Analysis Reveals the Taxonomy and Diversity of the Family Idiomarinaceae.</title>
        <authorList>
            <person name="Liu Y."/>
            <person name="Lai Q."/>
            <person name="Shao Z."/>
        </authorList>
    </citation>
    <scope>NUCLEOTIDE SEQUENCE [LARGE SCALE GENOMIC DNA]</scope>
    <source>
        <strain evidence="6">908033</strain>
    </source>
</reference>
<dbReference type="CDD" id="cd01449">
    <property type="entry name" value="TST_Repeat_2"/>
    <property type="match status" value="1"/>
</dbReference>
<dbReference type="SMART" id="SM00450">
    <property type="entry name" value="RHOD"/>
    <property type="match status" value="2"/>
</dbReference>
<dbReference type="SUPFAM" id="SSF52821">
    <property type="entry name" value="Rhodanese/Cell cycle control phosphatase"/>
    <property type="match status" value="2"/>
</dbReference>
<organism evidence="5 6">
    <name type="scientific">Pseudidiomarina donghaiensis</name>
    <dbReference type="NCBI Taxonomy" id="519452"/>
    <lineage>
        <taxon>Bacteria</taxon>
        <taxon>Pseudomonadati</taxon>
        <taxon>Pseudomonadota</taxon>
        <taxon>Gammaproteobacteria</taxon>
        <taxon>Alteromonadales</taxon>
        <taxon>Idiomarinaceae</taxon>
        <taxon>Pseudidiomarina</taxon>
    </lineage>
</organism>
<dbReference type="InterPro" id="IPR001763">
    <property type="entry name" value="Rhodanese-like_dom"/>
</dbReference>
<dbReference type="InterPro" id="IPR036873">
    <property type="entry name" value="Rhodanese-like_dom_sf"/>
</dbReference>
<evidence type="ECO:0000256" key="3">
    <source>
        <dbReference type="RuleBase" id="RU000507"/>
    </source>
</evidence>
<gene>
    <name evidence="5" type="ORF">CWE24_03500</name>
</gene>